<evidence type="ECO:0000259" key="4">
    <source>
        <dbReference type="Pfam" id="PF01555"/>
    </source>
</evidence>
<comment type="similarity">
    <text evidence="3">Belongs to the N(4)/N(6)-methyltransferase family.</text>
</comment>
<gene>
    <name evidence="5" type="ordered locus">Hsero_4573</name>
</gene>
<evidence type="ECO:0000256" key="2">
    <source>
        <dbReference type="ARBA" id="ARBA00022679"/>
    </source>
</evidence>
<dbReference type="GO" id="GO:0003677">
    <property type="term" value="F:DNA binding"/>
    <property type="evidence" value="ECO:0007669"/>
    <property type="project" value="InterPro"/>
</dbReference>
<dbReference type="GO" id="GO:0032259">
    <property type="term" value="P:methylation"/>
    <property type="evidence" value="ECO:0007669"/>
    <property type="project" value="UniProtKB-KW"/>
</dbReference>
<dbReference type="Gene3D" id="3.40.50.150">
    <property type="entry name" value="Vaccinia Virus protein VP39"/>
    <property type="match status" value="2"/>
</dbReference>
<accession>D8IX02</accession>
<dbReference type="Pfam" id="PF01555">
    <property type="entry name" value="N6_N4_Mtase"/>
    <property type="match status" value="1"/>
</dbReference>
<dbReference type="InterPro" id="IPR002941">
    <property type="entry name" value="DNA_methylase_N4/N6"/>
</dbReference>
<keyword evidence="2" id="KW-0808">Transferase</keyword>
<name>D8IX02_HERSS</name>
<feature type="domain" description="DNA methylase N-4/N-6" evidence="4">
    <location>
        <begin position="38"/>
        <end position="85"/>
    </location>
</feature>
<evidence type="ECO:0000313" key="6">
    <source>
        <dbReference type="Proteomes" id="UP000000329"/>
    </source>
</evidence>
<dbReference type="eggNOG" id="COG0863">
    <property type="taxonomic scope" value="Bacteria"/>
</dbReference>
<keyword evidence="6" id="KW-1185">Reference proteome</keyword>
<reference evidence="5 6" key="1">
    <citation type="submission" date="2010-04" db="EMBL/GenBank/DDBJ databases">
        <title>The genome of Herbaspirillum seropedicae SmR1, an endophytic, nitrogen-fixing, plant-growth promoting beta-Proteobacteria.</title>
        <authorList>
            <person name="Pedrosa F.O."/>
            <person name="Monteiro R.A."/>
            <person name="Wassem R."/>
            <person name="Cruz L.M."/>
            <person name="Ayub R.A."/>
            <person name="Colauto N.B."/>
            <person name="Fernandez M.A."/>
            <person name="Fungaro M.H.P."/>
            <person name="Grisard E.C."/>
            <person name="Hungria M."/>
            <person name="Madeira H.M.F."/>
            <person name="Nodari R.O."/>
            <person name="Osaku C.A."/>
            <person name="Petzl-Erler M.L."/>
            <person name="Terenzi H."/>
            <person name="Vieira L.G.E."/>
            <person name="Almeida M.I.M."/>
            <person name="Alves L.R."/>
            <person name="Arantes O.M.N."/>
            <person name="Balsanelli E."/>
            <person name="Barcellos F.G."/>
            <person name="Baura V.A."/>
            <person name="Binde D.R."/>
            <person name="Campo R.J."/>
            <person name="Chubatsu L.S."/>
            <person name="Chueire L.M.O."/>
            <person name="Ciferri R.R."/>
            <person name="Correa L.C."/>
            <person name="da Conceicao Silva J.L."/>
            <person name="Dabul A.N.G."/>
            <person name="Dambros B.P."/>
            <person name="Faoro H."/>
            <person name="Favetti A."/>
            <person name="Friedermann G."/>
            <person name="Furlaneto M.C."/>
            <person name="Gasques L.S."/>
            <person name="Gimenes C.C.T."/>
            <person name="Gioppo N.M.R."/>
            <person name="Glienke-Blanco C."/>
            <person name="Godoy L.P."/>
            <person name="Guerra M.P."/>
            <person name="Karp S."/>
            <person name="Kava-Cordeiro V."/>
            <person name="Margarido V.P."/>
            <person name="Mathioni S.M."/>
            <person name="Menck-Soares M.A."/>
            <person name="Murace N.K."/>
            <person name="Nicolas M.F."/>
            <person name="Oliveira C.E.C."/>
            <person name="Pagnan N.A.B."/>
            <person name="Pamphile J.A."/>
            <person name="Patussi E.V."/>
            <person name="Pereira L.F.P."/>
            <person name="Pereira-Ferrari L."/>
            <person name="Pinto F.G.S."/>
            <person name="Precoma C."/>
            <person name="Prioli A.J."/>
            <person name="Prioli S.M.A.P."/>
            <person name="Raittz R.T."/>
            <person name="Ramos H.J.O."/>
            <person name="Ribeiro E.M.S.F."/>
            <person name="Rigo L.U."/>
            <person name="Rocha C.L.M.S.C."/>
            <person name="Rocha S.N."/>
            <person name="Santos K."/>
            <person name="Satori D."/>
            <person name="Silva A.G."/>
            <person name="Simao R.C.G."/>
            <person name="Soares M.A.M."/>
            <person name="Souza E.M."/>
            <person name="Steffens M.B.R."/>
            <person name="Steindel M."/>
            <person name="Tadra-Sfeir M.Z."/>
            <person name="Takahashi E.K."/>
            <person name="Torres R.A."/>
            <person name="Valle J.S."/>
            <person name="Vernal J.I."/>
            <person name="Vilas-Boas L.A."/>
            <person name="Watanabe M.A.E."/>
            <person name="Weiss V.A."/>
            <person name="Yates M.A."/>
            <person name="Souza E.M."/>
        </authorList>
    </citation>
    <scope>NUCLEOTIDE SEQUENCE [LARGE SCALE GENOMIC DNA]</scope>
    <source>
        <strain evidence="5 6">SmR1</strain>
    </source>
</reference>
<sequence length="386" mass="42280">MNDNSWLHLTAQDPAWTLPADLAGVDRFGARDCGWVEQMQPFIAHLCPPEGRVLDPFCGFGSTLVAAHSQGRAGIGIEVDGSRVALTRQRLQRLSPEAAEPAQQLIHGDAITLLPQLPPVDLVLSNIPYFGCRWPEQATAAQSGQLYAMQTYAGFLGMLERLLAGLRCCLRPGGWLVLCAENLRVGEHFVPLAWDLARLMADRFSFVEERILLYDRASQPAAPGQMRSNRAHEYALLARHLPPPIDTAQTLAVLQAMQSAHPGFVVYGSFARWLQGLPLAHAPADADLLLPDDPQLLVALCHWLEQQGFALTCWGAPFSAAMAAAGAALLPQRHYLRAVRLDRDGRLVRLDLCLRDQRHDAAQLLPQAVMQAGLPLMPAELVQDAS</sequence>
<dbReference type="GO" id="GO:0008170">
    <property type="term" value="F:N-methyltransferase activity"/>
    <property type="evidence" value="ECO:0007669"/>
    <property type="project" value="InterPro"/>
</dbReference>
<dbReference type="EC" id="2.1.1.-" evidence="3"/>
<dbReference type="AlphaFoldDB" id="D8IX02"/>
<dbReference type="SUPFAM" id="SSF53335">
    <property type="entry name" value="S-adenosyl-L-methionine-dependent methyltransferases"/>
    <property type="match status" value="1"/>
</dbReference>
<dbReference type="STRING" id="757424.Hsero_4573"/>
<evidence type="ECO:0000256" key="1">
    <source>
        <dbReference type="ARBA" id="ARBA00022603"/>
    </source>
</evidence>
<protein>
    <recommendedName>
        <fullName evidence="3">Methyltransferase</fullName>
        <ecNumber evidence="3">2.1.1.-</ecNumber>
    </recommendedName>
</protein>
<dbReference type="OrthoDB" id="9816288at2"/>
<keyword evidence="1" id="KW-0489">Methyltransferase</keyword>
<evidence type="ECO:0000313" key="5">
    <source>
        <dbReference type="EMBL" id="ADJ66039.1"/>
    </source>
</evidence>
<organism evidence="5 6">
    <name type="scientific">Herbaspirillum seropedicae (strain SmR1)</name>
    <dbReference type="NCBI Taxonomy" id="757424"/>
    <lineage>
        <taxon>Bacteria</taxon>
        <taxon>Pseudomonadati</taxon>
        <taxon>Pseudomonadota</taxon>
        <taxon>Betaproteobacteria</taxon>
        <taxon>Burkholderiales</taxon>
        <taxon>Oxalobacteraceae</taxon>
        <taxon>Herbaspirillum</taxon>
    </lineage>
</organism>
<dbReference type="InterPro" id="IPR029063">
    <property type="entry name" value="SAM-dependent_MTases_sf"/>
</dbReference>
<dbReference type="Proteomes" id="UP000000329">
    <property type="component" value="Chromosome"/>
</dbReference>
<dbReference type="RefSeq" id="WP_013236492.1">
    <property type="nucleotide sequence ID" value="NC_014323.1"/>
</dbReference>
<dbReference type="InterPro" id="IPR001091">
    <property type="entry name" value="RM_Methyltransferase"/>
</dbReference>
<proteinExistence type="inferred from homology"/>
<evidence type="ECO:0000256" key="3">
    <source>
        <dbReference type="RuleBase" id="RU362026"/>
    </source>
</evidence>
<dbReference type="GeneID" id="29393241"/>
<dbReference type="HOGENOM" id="CLU_067105_0_0_4"/>
<dbReference type="PRINTS" id="PR00508">
    <property type="entry name" value="S21N4MTFRASE"/>
</dbReference>
<dbReference type="CDD" id="cd02440">
    <property type="entry name" value="AdoMet_MTases"/>
    <property type="match status" value="1"/>
</dbReference>
<dbReference type="KEGG" id="hse:Hsero_4573"/>
<dbReference type="EMBL" id="CP002039">
    <property type="protein sequence ID" value="ADJ66039.1"/>
    <property type="molecule type" value="Genomic_DNA"/>
</dbReference>